<feature type="transmembrane region" description="Helical" evidence="2">
    <location>
        <begin position="504"/>
        <end position="523"/>
    </location>
</feature>
<keyword evidence="3" id="KW-0732">Signal</keyword>
<dbReference type="SUPFAM" id="SSF117281">
    <property type="entry name" value="Kelch motif"/>
    <property type="match status" value="1"/>
</dbReference>
<feature type="compositionally biased region" description="Polar residues" evidence="1">
    <location>
        <begin position="706"/>
        <end position="732"/>
    </location>
</feature>
<feature type="transmembrane region" description="Helical" evidence="2">
    <location>
        <begin position="430"/>
        <end position="453"/>
    </location>
</feature>
<accession>A0A9P7RTF1</accession>
<feature type="region of interest" description="Disordered" evidence="1">
    <location>
        <begin position="906"/>
        <end position="1010"/>
    </location>
</feature>
<feature type="region of interest" description="Disordered" evidence="1">
    <location>
        <begin position="645"/>
        <end position="673"/>
    </location>
</feature>
<feature type="region of interest" description="Disordered" evidence="1">
    <location>
        <begin position="562"/>
        <end position="629"/>
    </location>
</feature>
<evidence type="ECO:0000256" key="1">
    <source>
        <dbReference type="SAM" id="MobiDB-lite"/>
    </source>
</evidence>
<keyword evidence="2" id="KW-1133">Transmembrane helix</keyword>
<proteinExistence type="predicted"/>
<evidence type="ECO:0000313" key="5">
    <source>
        <dbReference type="Proteomes" id="UP001049176"/>
    </source>
</evidence>
<feature type="chain" id="PRO_5040342395" description="Galactose oxidase" evidence="3">
    <location>
        <begin position="24"/>
        <end position="1010"/>
    </location>
</feature>
<dbReference type="AlphaFoldDB" id="A0A9P7RTF1"/>
<keyword evidence="2" id="KW-0472">Membrane</keyword>
<keyword evidence="5" id="KW-1185">Reference proteome</keyword>
<feature type="compositionally biased region" description="Low complexity" evidence="1">
    <location>
        <begin position="951"/>
        <end position="960"/>
    </location>
</feature>
<gene>
    <name evidence="4" type="ORF">E1B28_011124</name>
</gene>
<reference evidence="4" key="1">
    <citation type="journal article" date="2021" name="Genome Biol. Evol.">
        <title>The assembled and annotated genome of the fairy-ring fungus Marasmius oreades.</title>
        <authorList>
            <person name="Hiltunen M."/>
            <person name="Ament-Velasquez S.L."/>
            <person name="Johannesson H."/>
        </authorList>
    </citation>
    <scope>NUCLEOTIDE SEQUENCE</scope>
    <source>
        <strain evidence="4">03SP1</strain>
    </source>
</reference>
<dbReference type="KEGG" id="more:E1B28_011124"/>
<dbReference type="Pfam" id="PF24681">
    <property type="entry name" value="Kelch_KLHDC2_KLHL20_DRC7"/>
    <property type="match status" value="1"/>
</dbReference>
<feature type="compositionally biased region" description="Basic and acidic residues" evidence="1">
    <location>
        <begin position="961"/>
        <end position="974"/>
    </location>
</feature>
<evidence type="ECO:0000313" key="4">
    <source>
        <dbReference type="EMBL" id="KAG7089439.1"/>
    </source>
</evidence>
<protein>
    <recommendedName>
        <fullName evidence="6">Galactose oxidase</fullName>
    </recommendedName>
</protein>
<feature type="compositionally biased region" description="Polar residues" evidence="1">
    <location>
        <begin position="834"/>
        <end position="843"/>
    </location>
</feature>
<dbReference type="Proteomes" id="UP001049176">
    <property type="component" value="Chromosome 7"/>
</dbReference>
<comment type="caution">
    <text evidence="4">The sequence shown here is derived from an EMBL/GenBank/DDBJ whole genome shotgun (WGS) entry which is preliminary data.</text>
</comment>
<feature type="compositionally biased region" description="Low complexity" evidence="1">
    <location>
        <begin position="371"/>
        <end position="391"/>
    </location>
</feature>
<dbReference type="RefSeq" id="XP_043005909.1">
    <property type="nucleotide sequence ID" value="XM_043156124.1"/>
</dbReference>
<dbReference type="EMBL" id="CM032187">
    <property type="protein sequence ID" value="KAG7089439.1"/>
    <property type="molecule type" value="Genomic_DNA"/>
</dbReference>
<evidence type="ECO:0000256" key="2">
    <source>
        <dbReference type="SAM" id="Phobius"/>
    </source>
</evidence>
<feature type="region of interest" description="Disordered" evidence="1">
    <location>
        <begin position="685"/>
        <end position="752"/>
    </location>
</feature>
<dbReference type="CDD" id="cd12087">
    <property type="entry name" value="TM_EGFR-like"/>
    <property type="match status" value="1"/>
</dbReference>
<evidence type="ECO:0000256" key="3">
    <source>
        <dbReference type="SAM" id="SignalP"/>
    </source>
</evidence>
<feature type="compositionally biased region" description="Low complexity" evidence="1">
    <location>
        <begin position="693"/>
        <end position="705"/>
    </location>
</feature>
<dbReference type="OrthoDB" id="432528at2759"/>
<feature type="compositionally biased region" description="Polar residues" evidence="1">
    <location>
        <begin position="565"/>
        <end position="581"/>
    </location>
</feature>
<dbReference type="Gene3D" id="2.120.10.80">
    <property type="entry name" value="Kelch-type beta propeller"/>
    <property type="match status" value="2"/>
</dbReference>
<dbReference type="GeneID" id="66080199"/>
<feature type="region of interest" description="Disordered" evidence="1">
    <location>
        <begin position="766"/>
        <end position="886"/>
    </location>
</feature>
<dbReference type="InterPro" id="IPR015915">
    <property type="entry name" value="Kelch-typ_b-propeller"/>
</dbReference>
<keyword evidence="2" id="KW-0812">Transmembrane</keyword>
<feature type="compositionally biased region" description="Low complexity" evidence="1">
    <location>
        <begin position="738"/>
        <end position="752"/>
    </location>
</feature>
<name>A0A9P7RTF1_9AGAR</name>
<sequence length="1010" mass="107822">MKLPRLIINLVIVNLILSYRASAYTATPRWGQATALVNDALFVHGGFSDPSNAYSYTSAPIINDLLYLPLSSSFDISDPPWVLISSSSNSSTKPGPALAWHTLSPVNTTEILLFGGLPAISSPTVLTLRADSAWWLNIFNRLVPSWWQGPMSWADEPIRRIHHTATTTTKGLVIIVGGERADGSKITFSEHYLFDPNAPSFTQLSATNSPPGITGHVAILLPDGRLLVFGGVNSQTSDLISFSTIWVLDTSSMSWALLAVATDTLPNPRRAFAAVLIAGEKIVIHGGSDATFQTTYSDGWILDTTQNPATWTQIDSLNQLGGRRDHYAVSSGDQVIFGFGYGAFGPSTAGPIVWKPSDGSFPTTYSPPSPSSVTRTLPGPTQTSDSNHPNHSGGGGGTGNPSGTSDPNQPTTPPLNGDDNNKDKAKKTTAIAVGTIVGALALLAGGVLVVYYVRRKGSSEGQRFSLLNEDDPDISHMAGGAVAAYPFGDKAPSGAARWRPIRSWNVGGALTAVPAGIIGIAGARRTQQRRDMLADEDTREFGWNDWRGKNNSSWSIMSIMKGSRTRQPSHGSYSSYANLGTGTPRREKSDPFSDGASLLRDDEIGFVGAAAPGQGTTRPSTRREISHASARSSWSYIDPFADPIPEEYTDIPESSLPKRPRPEPTQPLTIQTVLPSVREVHVLSPVTEASRGSQSQSDLTSTQSSYNHSNDHSLTPLESGSRTSQTSYNPTLYGQRPSSLIDSSSSQPVRRSDSWWSRFSRTAFLDRRGSGSRHGGMYDIRDPNPPPRLVPIEENQNSGSAGSGDSPGSKRANSVKRALSRRGSRMYTAGHGKSISSIQTANTDALERVAGMDVVQRERTGSDSRRESSGSYESSWITEDSGPLSNVAHGVDMSFSLISPAEMTYTEASADGPSPSVPPPVAKPPSKNTPSPPLSPSSSGTSLSSPPPRPTSGSAVAARVEAYERRMSQSEETKPVTTGKRRHSATSYGLAPRPSLFVANPDHSAGPPED</sequence>
<feature type="compositionally biased region" description="Basic and acidic residues" evidence="1">
    <location>
        <begin position="855"/>
        <end position="868"/>
    </location>
</feature>
<evidence type="ECO:0008006" key="6">
    <source>
        <dbReference type="Google" id="ProtNLM"/>
    </source>
</evidence>
<feature type="region of interest" description="Disordered" evidence="1">
    <location>
        <begin position="360"/>
        <end position="423"/>
    </location>
</feature>
<dbReference type="PANTHER" id="PTHR46175">
    <property type="entry name" value="BACTERIOOPSIN TRANSCRIPTIONAL ACTIVATOR"/>
    <property type="match status" value="1"/>
</dbReference>
<feature type="compositionally biased region" description="Low complexity" evidence="1">
    <location>
        <begin position="798"/>
        <end position="809"/>
    </location>
</feature>
<dbReference type="PANTHER" id="PTHR46175:SF4">
    <property type="entry name" value="BACTERIOOPSIN TRANSCRIPTIONAL ACTIVATOR"/>
    <property type="match status" value="1"/>
</dbReference>
<organism evidence="4 5">
    <name type="scientific">Marasmius oreades</name>
    <name type="common">fairy-ring Marasmius</name>
    <dbReference type="NCBI Taxonomy" id="181124"/>
    <lineage>
        <taxon>Eukaryota</taxon>
        <taxon>Fungi</taxon>
        <taxon>Dikarya</taxon>
        <taxon>Basidiomycota</taxon>
        <taxon>Agaricomycotina</taxon>
        <taxon>Agaricomycetes</taxon>
        <taxon>Agaricomycetidae</taxon>
        <taxon>Agaricales</taxon>
        <taxon>Marasmiineae</taxon>
        <taxon>Marasmiaceae</taxon>
        <taxon>Marasmius</taxon>
    </lineage>
</organism>
<feature type="signal peptide" evidence="3">
    <location>
        <begin position="1"/>
        <end position="23"/>
    </location>
</feature>